<sequence>MEFSIEIKEESVESGQRHVEEQLSTSTDLENLKNAPESNSGRAIKTEIKEGLNEGDPRYVESQVSTSLDQRDLKNEPNEFNLDWTVKAEIKEEFVEGDPRYIENQLTTSLDLGVFKNEDTLGFTQENKPKSMETFFKEHDTTRHAEGKTANNNIKVQTRQGPYNCEICFKKFSRTSNLKTHLRVHTGEKSYKCEICFKQFSTAGHVKNHLRTHSGEKPYKCEICFKQFSEGLLRRTTNRKVWRHFLTNTIRVDTLKGKPQIIILKFILDRDLTIVKFVSRSFLEHPI</sequence>
<feature type="compositionally biased region" description="Basic and acidic residues" evidence="9">
    <location>
        <begin position="1"/>
        <end position="21"/>
    </location>
</feature>
<dbReference type="PANTHER" id="PTHR16515:SF49">
    <property type="entry name" value="GASTRULA ZINC FINGER PROTEIN XLCGF49.1-LIKE-RELATED"/>
    <property type="match status" value="1"/>
</dbReference>
<comment type="subcellular location">
    <subcellularLocation>
        <location evidence="1">Nucleus</location>
    </subcellularLocation>
</comment>
<dbReference type="InterPro" id="IPR050331">
    <property type="entry name" value="Zinc_finger"/>
</dbReference>
<name>A0ABM5IKG3_DIAVI</name>
<evidence type="ECO:0000313" key="12">
    <source>
        <dbReference type="Proteomes" id="UP001652700"/>
    </source>
</evidence>
<dbReference type="EnsemblMetazoa" id="XM_028279083.2">
    <property type="protein sequence ID" value="XP_028134884.2"/>
    <property type="gene ID" value="LOC114329829"/>
</dbReference>
<dbReference type="InterPro" id="IPR013087">
    <property type="entry name" value="Znf_C2H2_type"/>
</dbReference>
<dbReference type="Pfam" id="PF00096">
    <property type="entry name" value="zf-C2H2"/>
    <property type="match status" value="2"/>
</dbReference>
<evidence type="ECO:0000256" key="2">
    <source>
        <dbReference type="ARBA" id="ARBA00022723"/>
    </source>
</evidence>
<dbReference type="Proteomes" id="UP001652700">
    <property type="component" value="Unplaced"/>
</dbReference>
<evidence type="ECO:0000256" key="6">
    <source>
        <dbReference type="ARBA" id="ARBA00023125"/>
    </source>
</evidence>
<feature type="domain" description="C2H2-type" evidence="10">
    <location>
        <begin position="163"/>
        <end position="190"/>
    </location>
</feature>
<proteinExistence type="predicted"/>
<evidence type="ECO:0000256" key="8">
    <source>
        <dbReference type="PROSITE-ProRule" id="PRU00042"/>
    </source>
</evidence>
<dbReference type="InterPro" id="IPR036236">
    <property type="entry name" value="Znf_C2H2_sf"/>
</dbReference>
<dbReference type="Gene3D" id="3.30.160.60">
    <property type="entry name" value="Classic Zinc Finger"/>
    <property type="match status" value="3"/>
</dbReference>
<keyword evidence="4 8" id="KW-0863">Zinc-finger</keyword>
<dbReference type="PROSITE" id="PS00028">
    <property type="entry name" value="ZINC_FINGER_C2H2_1"/>
    <property type="match status" value="2"/>
</dbReference>
<keyword evidence="5" id="KW-0862">Zinc</keyword>
<dbReference type="PANTHER" id="PTHR16515">
    <property type="entry name" value="PR DOMAIN ZINC FINGER PROTEIN"/>
    <property type="match status" value="1"/>
</dbReference>
<evidence type="ECO:0000256" key="3">
    <source>
        <dbReference type="ARBA" id="ARBA00022737"/>
    </source>
</evidence>
<evidence type="ECO:0000256" key="7">
    <source>
        <dbReference type="ARBA" id="ARBA00023242"/>
    </source>
</evidence>
<evidence type="ECO:0000256" key="9">
    <source>
        <dbReference type="SAM" id="MobiDB-lite"/>
    </source>
</evidence>
<evidence type="ECO:0000256" key="4">
    <source>
        <dbReference type="ARBA" id="ARBA00022771"/>
    </source>
</evidence>
<feature type="region of interest" description="Disordered" evidence="9">
    <location>
        <begin position="1"/>
        <end position="43"/>
    </location>
</feature>
<organism evidence="11 12">
    <name type="scientific">Diabrotica virgifera virgifera</name>
    <name type="common">western corn rootworm</name>
    <dbReference type="NCBI Taxonomy" id="50390"/>
    <lineage>
        <taxon>Eukaryota</taxon>
        <taxon>Metazoa</taxon>
        <taxon>Ecdysozoa</taxon>
        <taxon>Arthropoda</taxon>
        <taxon>Hexapoda</taxon>
        <taxon>Insecta</taxon>
        <taxon>Pterygota</taxon>
        <taxon>Neoptera</taxon>
        <taxon>Endopterygota</taxon>
        <taxon>Coleoptera</taxon>
        <taxon>Polyphaga</taxon>
        <taxon>Cucujiformia</taxon>
        <taxon>Chrysomeloidea</taxon>
        <taxon>Chrysomelidae</taxon>
        <taxon>Galerucinae</taxon>
        <taxon>Diabroticina</taxon>
        <taxon>Diabroticites</taxon>
        <taxon>Diabrotica</taxon>
    </lineage>
</organism>
<evidence type="ECO:0000313" key="11">
    <source>
        <dbReference type="EnsemblMetazoa" id="XP_028134884.2"/>
    </source>
</evidence>
<evidence type="ECO:0000256" key="5">
    <source>
        <dbReference type="ARBA" id="ARBA00022833"/>
    </source>
</evidence>
<protein>
    <recommendedName>
        <fullName evidence="10">C2H2-type domain-containing protein</fullName>
    </recommendedName>
</protein>
<feature type="domain" description="C2H2-type" evidence="10">
    <location>
        <begin position="191"/>
        <end position="218"/>
    </location>
</feature>
<keyword evidence="3" id="KW-0677">Repeat</keyword>
<dbReference type="SMART" id="SM00355">
    <property type="entry name" value="ZnF_C2H2"/>
    <property type="match status" value="2"/>
</dbReference>
<keyword evidence="2" id="KW-0479">Metal-binding</keyword>
<keyword evidence="12" id="KW-1185">Reference proteome</keyword>
<dbReference type="SUPFAM" id="SSF57667">
    <property type="entry name" value="beta-beta-alpha zinc fingers"/>
    <property type="match status" value="1"/>
</dbReference>
<reference evidence="11" key="1">
    <citation type="submission" date="2025-05" db="UniProtKB">
        <authorList>
            <consortium name="EnsemblMetazoa"/>
        </authorList>
    </citation>
    <scope>IDENTIFICATION</scope>
</reference>
<dbReference type="PROSITE" id="PS50157">
    <property type="entry name" value="ZINC_FINGER_C2H2_2"/>
    <property type="match status" value="2"/>
</dbReference>
<evidence type="ECO:0000256" key="1">
    <source>
        <dbReference type="ARBA" id="ARBA00004123"/>
    </source>
</evidence>
<keyword evidence="6" id="KW-0238">DNA-binding</keyword>
<accession>A0ABM5IKG3</accession>
<keyword evidence="7" id="KW-0539">Nucleus</keyword>
<dbReference type="RefSeq" id="XP_028134884.2">
    <property type="nucleotide sequence ID" value="XM_028279083.2"/>
</dbReference>
<dbReference type="GeneID" id="114329829"/>
<evidence type="ECO:0000259" key="10">
    <source>
        <dbReference type="PROSITE" id="PS50157"/>
    </source>
</evidence>